<evidence type="ECO:0000313" key="9">
    <source>
        <dbReference type="EMBL" id="KAB8137960.1"/>
    </source>
</evidence>
<keyword evidence="4 7" id="KW-1133">Transmembrane helix</keyword>
<feature type="transmembrane region" description="Helical" evidence="7">
    <location>
        <begin position="83"/>
        <end position="103"/>
    </location>
</feature>
<name>A0A7C8GTY3_9BACI</name>
<keyword evidence="5" id="KW-0813">Transport</keyword>
<proteinExistence type="predicted"/>
<dbReference type="Pfam" id="PF00137">
    <property type="entry name" value="ATP-synt_C"/>
    <property type="match status" value="1"/>
</dbReference>
<dbReference type="AlphaFoldDB" id="A0A7C8GTY3"/>
<comment type="subcellular location">
    <subcellularLocation>
        <location evidence="1">Membrane</location>
        <topology evidence="1">Multi-pass membrane protein</topology>
    </subcellularLocation>
</comment>
<dbReference type="OrthoDB" id="2968238at2"/>
<keyword evidence="3" id="KW-0375">Hydrogen ion transport</keyword>
<evidence type="ECO:0000259" key="8">
    <source>
        <dbReference type="Pfam" id="PF00137"/>
    </source>
</evidence>
<reference evidence="9 10" key="1">
    <citation type="submission" date="2019-10" db="EMBL/GenBank/DDBJ databases">
        <title>Gracilibacillus sp. nov. isolated from rice seeds.</title>
        <authorList>
            <person name="He S."/>
        </authorList>
    </citation>
    <scope>NUCLEOTIDE SEQUENCE [LARGE SCALE GENOMIC DNA]</scope>
    <source>
        <strain evidence="9 10">TD8</strain>
    </source>
</reference>
<dbReference type="InterPro" id="IPR035921">
    <property type="entry name" value="F/V-ATP_Csub_sf"/>
</dbReference>
<evidence type="ECO:0000256" key="7">
    <source>
        <dbReference type="SAM" id="Phobius"/>
    </source>
</evidence>
<dbReference type="Proteomes" id="UP000480246">
    <property type="component" value="Unassembled WGS sequence"/>
</dbReference>
<dbReference type="InterPro" id="IPR038662">
    <property type="entry name" value="ATP_synth_F0_csu_sf"/>
</dbReference>
<dbReference type="RefSeq" id="WP_153402297.1">
    <property type="nucleotide sequence ID" value="NZ_ML762427.1"/>
</dbReference>
<evidence type="ECO:0000256" key="3">
    <source>
        <dbReference type="ARBA" id="ARBA00022781"/>
    </source>
</evidence>
<keyword evidence="5" id="KW-0406">Ion transport</keyword>
<dbReference type="SUPFAM" id="SSF81333">
    <property type="entry name" value="F1F0 ATP synthase subunit C"/>
    <property type="match status" value="1"/>
</dbReference>
<evidence type="ECO:0000256" key="6">
    <source>
        <dbReference type="ARBA" id="ARBA00023136"/>
    </source>
</evidence>
<dbReference type="GO" id="GO:0015078">
    <property type="term" value="F:proton transmembrane transporter activity"/>
    <property type="evidence" value="ECO:0007669"/>
    <property type="project" value="InterPro"/>
</dbReference>
<evidence type="ECO:0000313" key="10">
    <source>
        <dbReference type="Proteomes" id="UP000480246"/>
    </source>
</evidence>
<protein>
    <recommendedName>
        <fullName evidence="8">V-ATPase proteolipid subunit C-like domain-containing protein</fullName>
    </recommendedName>
</protein>
<evidence type="ECO:0000256" key="1">
    <source>
        <dbReference type="ARBA" id="ARBA00004141"/>
    </source>
</evidence>
<keyword evidence="10" id="KW-1185">Reference proteome</keyword>
<dbReference type="GO" id="GO:0033177">
    <property type="term" value="C:proton-transporting two-sector ATPase complex, proton-transporting domain"/>
    <property type="evidence" value="ECO:0007669"/>
    <property type="project" value="InterPro"/>
</dbReference>
<dbReference type="Gene3D" id="1.20.20.10">
    <property type="entry name" value="F1F0 ATP synthase subunit C"/>
    <property type="match status" value="1"/>
</dbReference>
<feature type="transmembrane region" description="Helical" evidence="7">
    <location>
        <begin position="124"/>
        <end position="144"/>
    </location>
</feature>
<evidence type="ECO:0000256" key="4">
    <source>
        <dbReference type="ARBA" id="ARBA00022989"/>
    </source>
</evidence>
<evidence type="ECO:0000256" key="2">
    <source>
        <dbReference type="ARBA" id="ARBA00022692"/>
    </source>
</evidence>
<keyword evidence="6 7" id="KW-0472">Membrane</keyword>
<feature type="transmembrane region" description="Helical" evidence="7">
    <location>
        <begin position="50"/>
        <end position="71"/>
    </location>
</feature>
<feature type="domain" description="V-ATPase proteolipid subunit C-like" evidence="8">
    <location>
        <begin position="6"/>
        <end position="70"/>
    </location>
</feature>
<keyword evidence="2 7" id="KW-0812">Transmembrane</keyword>
<accession>A0A7C8GTY3</accession>
<sequence length="145" mass="15958">MLSVWAFTIAAIIAGIGILINFKSLINKLIRRIEQNDFHFHGVQKDQSKYFIMVAVIEAIPIFLFVLAFISMEDSTVSLSAKIIPLLIIIGIIALCIAQVLSANHDIPKDKLSQQEKGLIRTTTFVGLGTILAIPIASLILLFIV</sequence>
<dbReference type="InterPro" id="IPR002379">
    <property type="entry name" value="ATPase_proteolipid_c-like_dom"/>
</dbReference>
<feature type="transmembrane region" description="Helical" evidence="7">
    <location>
        <begin position="6"/>
        <end position="26"/>
    </location>
</feature>
<organism evidence="9 10">
    <name type="scientific">Gracilibacillus oryzae</name>
    <dbReference type="NCBI Taxonomy" id="1672701"/>
    <lineage>
        <taxon>Bacteria</taxon>
        <taxon>Bacillati</taxon>
        <taxon>Bacillota</taxon>
        <taxon>Bacilli</taxon>
        <taxon>Bacillales</taxon>
        <taxon>Bacillaceae</taxon>
        <taxon>Gracilibacillus</taxon>
    </lineage>
</organism>
<gene>
    <name evidence="9" type="ORF">F9U64_07015</name>
</gene>
<comment type="caution">
    <text evidence="9">The sequence shown here is derived from an EMBL/GenBank/DDBJ whole genome shotgun (WGS) entry which is preliminary data.</text>
</comment>
<dbReference type="EMBL" id="WEID01000031">
    <property type="protein sequence ID" value="KAB8137960.1"/>
    <property type="molecule type" value="Genomic_DNA"/>
</dbReference>
<evidence type="ECO:0000256" key="5">
    <source>
        <dbReference type="ARBA" id="ARBA00023065"/>
    </source>
</evidence>